<keyword evidence="8" id="KW-0804">Transcription</keyword>
<keyword evidence="9" id="KW-0539">Nucleus</keyword>
<dbReference type="EC" id="3.5.1.98" evidence="3"/>
<dbReference type="Proteomes" id="UP000053766">
    <property type="component" value="Unassembled WGS sequence"/>
</dbReference>
<dbReference type="PANTHER" id="PTHR10625:SF5">
    <property type="entry name" value="HISTONE DEACETYLASE"/>
    <property type="match status" value="1"/>
</dbReference>
<dbReference type="AlphaFoldDB" id="A0A0D8XIS9"/>
<reference evidence="12 13" key="1">
    <citation type="submission" date="2013-11" db="EMBL/GenBank/DDBJ databases">
        <title>Draft genome of the bovine lungworm Dictyocaulus viviparus.</title>
        <authorList>
            <person name="Mitreva M."/>
        </authorList>
    </citation>
    <scope>NUCLEOTIDE SEQUENCE [LARGE SCALE GENOMIC DNA]</scope>
    <source>
        <strain evidence="12 13">HannoverDv2000</strain>
    </source>
</reference>
<evidence type="ECO:0000256" key="5">
    <source>
        <dbReference type="ARBA" id="ARBA00022801"/>
    </source>
</evidence>
<gene>
    <name evidence="12" type="ORF">DICVIV_11800</name>
</gene>
<evidence type="ECO:0000256" key="1">
    <source>
        <dbReference type="ARBA" id="ARBA00004123"/>
    </source>
</evidence>
<comment type="catalytic activity">
    <reaction evidence="10">
        <text>N(6)-acetyl-L-lysyl-[histone] + H2O = L-lysyl-[histone] + acetate</text>
        <dbReference type="Rhea" id="RHEA:58196"/>
        <dbReference type="Rhea" id="RHEA-COMP:9845"/>
        <dbReference type="Rhea" id="RHEA-COMP:11338"/>
        <dbReference type="ChEBI" id="CHEBI:15377"/>
        <dbReference type="ChEBI" id="CHEBI:29969"/>
        <dbReference type="ChEBI" id="CHEBI:30089"/>
        <dbReference type="ChEBI" id="CHEBI:61930"/>
        <dbReference type="EC" id="3.5.1.98"/>
    </reaction>
</comment>
<dbReference type="OrthoDB" id="424012at2759"/>
<dbReference type="STRING" id="29172.A0A0D8XIS9"/>
<dbReference type="GO" id="GO:0141221">
    <property type="term" value="F:histone deacetylase activity, hydrolytic mechanism"/>
    <property type="evidence" value="ECO:0007669"/>
    <property type="project" value="UniProtKB-EC"/>
</dbReference>
<dbReference type="PANTHER" id="PTHR10625">
    <property type="entry name" value="HISTONE DEACETYLASE HDAC1-RELATED"/>
    <property type="match status" value="1"/>
</dbReference>
<dbReference type="GO" id="GO:0000118">
    <property type="term" value="C:histone deacetylase complex"/>
    <property type="evidence" value="ECO:0007669"/>
    <property type="project" value="TreeGrafter"/>
</dbReference>
<dbReference type="SUPFAM" id="SSF52768">
    <property type="entry name" value="Arginase/deacetylase"/>
    <property type="match status" value="1"/>
</dbReference>
<dbReference type="GO" id="GO:0040029">
    <property type="term" value="P:epigenetic regulation of gene expression"/>
    <property type="evidence" value="ECO:0007669"/>
    <property type="project" value="TreeGrafter"/>
</dbReference>
<evidence type="ECO:0000313" key="13">
    <source>
        <dbReference type="Proteomes" id="UP000053766"/>
    </source>
</evidence>
<dbReference type="Pfam" id="PF00850">
    <property type="entry name" value="Hist_deacetyl"/>
    <property type="match status" value="1"/>
</dbReference>
<proteinExistence type="inferred from homology"/>
<name>A0A0D8XIS9_DICVI</name>
<dbReference type="PRINTS" id="PR01270">
    <property type="entry name" value="HDASUPER"/>
</dbReference>
<comment type="subcellular location">
    <subcellularLocation>
        <location evidence="1">Nucleus</location>
    </subcellularLocation>
</comment>
<dbReference type="InterPro" id="IPR000286">
    <property type="entry name" value="HDACs"/>
</dbReference>
<evidence type="ECO:0000256" key="10">
    <source>
        <dbReference type="ARBA" id="ARBA00048287"/>
    </source>
</evidence>
<evidence type="ECO:0000256" key="4">
    <source>
        <dbReference type="ARBA" id="ARBA00022491"/>
    </source>
</evidence>
<dbReference type="InterPro" id="IPR023696">
    <property type="entry name" value="Ureohydrolase_dom_sf"/>
</dbReference>
<dbReference type="InterPro" id="IPR023801">
    <property type="entry name" value="His_deacetylse_dom"/>
</dbReference>
<sequence length="466" mass="52026">MNGFGSLEYKTTLGFNECQKLPINTICKHHPQCPTRTEVCRSVLHQSGLLRDCQELNEFPSLDVSYLLQSHAEEYVNRVSKQSISIDRKSLNCFRNSHDYLLMTHDSVKAAQSAVSCCRFLTQSIMSHTIPNAFALVSSPGHHVSRHDASGSCIFNNAAQAADAAFDSGANRILIVDLDVHHGNGTQQIFYEDKRVMFFSIHRYENGKFWPHLEESNYDHIGDSEGRGYNVNIILNEVGCGDADYMTIFWNVLWPLAAQFNPDFVIVSAGFDSCCGDPIGGMCLSPDVYAHIIYHLSALACGKLLMILEGGYNHSVLSMGVQRCVRVLCGYKPQPVKIYETPKISTIESCLNCISILRGLWSCFDFYNNVGPWVDAPWSLHHSINNAFVASEEGVVQCTNSICQGNLPQFNWKCRALTSPKLTRTILVHNCGAGNHYSCSDYGHPEKPERITKISRGRAKGNVKHF</sequence>
<feature type="domain" description="Histone deacetylase" evidence="11">
    <location>
        <begin position="30"/>
        <end position="327"/>
    </location>
</feature>
<dbReference type="InterPro" id="IPR037138">
    <property type="entry name" value="His_deacetylse_dom_sf"/>
</dbReference>
<protein>
    <recommendedName>
        <fullName evidence="3">histone deacetylase</fullName>
        <ecNumber evidence="3">3.5.1.98</ecNumber>
    </recommendedName>
</protein>
<evidence type="ECO:0000256" key="9">
    <source>
        <dbReference type="ARBA" id="ARBA00023242"/>
    </source>
</evidence>
<keyword evidence="4" id="KW-0678">Repressor</keyword>
<evidence type="ECO:0000256" key="8">
    <source>
        <dbReference type="ARBA" id="ARBA00023163"/>
    </source>
</evidence>
<evidence type="ECO:0000313" key="12">
    <source>
        <dbReference type="EMBL" id="KJH42216.1"/>
    </source>
</evidence>
<evidence type="ECO:0000256" key="3">
    <source>
        <dbReference type="ARBA" id="ARBA00012111"/>
    </source>
</evidence>
<keyword evidence="13" id="KW-1185">Reference proteome</keyword>
<evidence type="ECO:0000256" key="6">
    <source>
        <dbReference type="ARBA" id="ARBA00022853"/>
    </source>
</evidence>
<comment type="similarity">
    <text evidence="2">Belongs to the histone deacetylase family. HD type 2 subfamily.</text>
</comment>
<organism evidence="12 13">
    <name type="scientific">Dictyocaulus viviparus</name>
    <name type="common">Bovine lungworm</name>
    <dbReference type="NCBI Taxonomy" id="29172"/>
    <lineage>
        <taxon>Eukaryota</taxon>
        <taxon>Metazoa</taxon>
        <taxon>Ecdysozoa</taxon>
        <taxon>Nematoda</taxon>
        <taxon>Chromadorea</taxon>
        <taxon>Rhabditida</taxon>
        <taxon>Rhabditina</taxon>
        <taxon>Rhabditomorpha</taxon>
        <taxon>Strongyloidea</taxon>
        <taxon>Metastrongylidae</taxon>
        <taxon>Dictyocaulus</taxon>
    </lineage>
</organism>
<keyword evidence="7" id="KW-0805">Transcription regulation</keyword>
<keyword evidence="6" id="KW-0156">Chromatin regulator</keyword>
<reference evidence="13" key="2">
    <citation type="journal article" date="2016" name="Sci. Rep.">
        <title>Dictyocaulus viviparus genome, variome and transcriptome elucidate lungworm biology and support future intervention.</title>
        <authorList>
            <person name="McNulty S.N."/>
            <person name="Strube C."/>
            <person name="Rosa B.A."/>
            <person name="Martin J.C."/>
            <person name="Tyagi R."/>
            <person name="Choi Y.J."/>
            <person name="Wang Q."/>
            <person name="Hallsworth Pepin K."/>
            <person name="Zhang X."/>
            <person name="Ozersky P."/>
            <person name="Wilson R.K."/>
            <person name="Sternberg P.W."/>
            <person name="Gasser R.B."/>
            <person name="Mitreva M."/>
        </authorList>
    </citation>
    <scope>NUCLEOTIDE SEQUENCE [LARGE SCALE GENOMIC DNA]</scope>
    <source>
        <strain evidence="13">HannoverDv2000</strain>
    </source>
</reference>
<dbReference type="Gene3D" id="3.40.800.20">
    <property type="entry name" value="Histone deacetylase domain"/>
    <property type="match status" value="1"/>
</dbReference>
<evidence type="ECO:0000256" key="2">
    <source>
        <dbReference type="ARBA" id="ARBA00007738"/>
    </source>
</evidence>
<keyword evidence="5" id="KW-0378">Hydrolase</keyword>
<evidence type="ECO:0000259" key="11">
    <source>
        <dbReference type="Pfam" id="PF00850"/>
    </source>
</evidence>
<accession>A0A0D8XIS9</accession>
<evidence type="ECO:0000256" key="7">
    <source>
        <dbReference type="ARBA" id="ARBA00023015"/>
    </source>
</evidence>
<dbReference type="EMBL" id="KN716694">
    <property type="protein sequence ID" value="KJH42216.1"/>
    <property type="molecule type" value="Genomic_DNA"/>
</dbReference>